<evidence type="ECO:0000313" key="3">
    <source>
        <dbReference type="Proteomes" id="UP001201812"/>
    </source>
</evidence>
<protein>
    <submittedName>
        <fullName evidence="2">Uncharacterized protein</fullName>
    </submittedName>
</protein>
<feature type="transmembrane region" description="Helical" evidence="1">
    <location>
        <begin position="38"/>
        <end position="58"/>
    </location>
</feature>
<keyword evidence="3" id="KW-1185">Reference proteome</keyword>
<dbReference type="AlphaFoldDB" id="A0AAD4NH02"/>
<sequence>MVVLFNAQKGLWPPWPLVCVSKNDTHPDEMRHYARVRYAFTPIFICGWSVYLAVCPVVERPTEFGLRDSQFSSTTVKACLKN</sequence>
<dbReference type="Proteomes" id="UP001201812">
    <property type="component" value="Unassembled WGS sequence"/>
</dbReference>
<evidence type="ECO:0000313" key="2">
    <source>
        <dbReference type="EMBL" id="KAI1726191.1"/>
    </source>
</evidence>
<name>A0AAD4NH02_9BILA</name>
<accession>A0AAD4NH02</accession>
<gene>
    <name evidence="2" type="ORF">DdX_02892</name>
</gene>
<reference evidence="2" key="1">
    <citation type="submission" date="2022-01" db="EMBL/GenBank/DDBJ databases">
        <title>Genome Sequence Resource for Two Populations of Ditylenchus destructor, the Migratory Endoparasitic Phytonematode.</title>
        <authorList>
            <person name="Zhang H."/>
            <person name="Lin R."/>
            <person name="Xie B."/>
        </authorList>
    </citation>
    <scope>NUCLEOTIDE SEQUENCE</scope>
    <source>
        <strain evidence="2">BazhouSP</strain>
    </source>
</reference>
<keyword evidence="1" id="KW-0472">Membrane</keyword>
<comment type="caution">
    <text evidence="2">The sequence shown here is derived from an EMBL/GenBank/DDBJ whole genome shotgun (WGS) entry which is preliminary data.</text>
</comment>
<proteinExistence type="predicted"/>
<organism evidence="2 3">
    <name type="scientific">Ditylenchus destructor</name>
    <dbReference type="NCBI Taxonomy" id="166010"/>
    <lineage>
        <taxon>Eukaryota</taxon>
        <taxon>Metazoa</taxon>
        <taxon>Ecdysozoa</taxon>
        <taxon>Nematoda</taxon>
        <taxon>Chromadorea</taxon>
        <taxon>Rhabditida</taxon>
        <taxon>Tylenchina</taxon>
        <taxon>Tylenchomorpha</taxon>
        <taxon>Sphaerularioidea</taxon>
        <taxon>Anguinidae</taxon>
        <taxon>Anguininae</taxon>
        <taxon>Ditylenchus</taxon>
    </lineage>
</organism>
<evidence type="ECO:0000256" key="1">
    <source>
        <dbReference type="SAM" id="Phobius"/>
    </source>
</evidence>
<keyword evidence="1" id="KW-0812">Transmembrane</keyword>
<keyword evidence="1" id="KW-1133">Transmembrane helix</keyword>
<dbReference type="EMBL" id="JAKKPZ010000002">
    <property type="protein sequence ID" value="KAI1726191.1"/>
    <property type="molecule type" value="Genomic_DNA"/>
</dbReference>